<accession>A0A7I8DMU7</accession>
<evidence type="ECO:0000313" key="4">
    <source>
        <dbReference type="Proteomes" id="UP000515703"/>
    </source>
</evidence>
<evidence type="ECO:0000256" key="1">
    <source>
        <dbReference type="ARBA" id="ARBA00023125"/>
    </source>
</evidence>
<protein>
    <submittedName>
        <fullName evidence="3">AraC family transcriptional regulator</fullName>
    </submittedName>
</protein>
<keyword evidence="4" id="KW-1185">Reference proteome</keyword>
<organism evidence="3 4">
    <name type="scientific">Anaerocolumna chitinilytica</name>
    <dbReference type="NCBI Taxonomy" id="1727145"/>
    <lineage>
        <taxon>Bacteria</taxon>
        <taxon>Bacillati</taxon>
        <taxon>Bacillota</taxon>
        <taxon>Clostridia</taxon>
        <taxon>Lachnospirales</taxon>
        <taxon>Lachnospiraceae</taxon>
        <taxon>Anaerocolumna</taxon>
    </lineage>
</organism>
<dbReference type="InterPro" id="IPR018060">
    <property type="entry name" value="HTH_AraC"/>
</dbReference>
<dbReference type="PANTHER" id="PTHR43280">
    <property type="entry name" value="ARAC-FAMILY TRANSCRIPTIONAL REGULATOR"/>
    <property type="match status" value="1"/>
</dbReference>
<proteinExistence type="predicted"/>
<reference evidence="3 4" key="1">
    <citation type="submission" date="2020-08" db="EMBL/GenBank/DDBJ databases">
        <title>Draft genome sequencing of an Anaerocolumna strain isolated from anoxic soil subjected to BSD treatment.</title>
        <authorList>
            <person name="Uek A."/>
            <person name="Tonouchi A."/>
        </authorList>
    </citation>
    <scope>NUCLEOTIDE SEQUENCE [LARGE SCALE GENOMIC DNA]</scope>
    <source>
        <strain evidence="3 4">CTTW</strain>
    </source>
</reference>
<evidence type="ECO:0000259" key="2">
    <source>
        <dbReference type="PROSITE" id="PS01124"/>
    </source>
</evidence>
<name>A0A7I8DMU7_9FIRM</name>
<dbReference type="PANTHER" id="PTHR43280:SF2">
    <property type="entry name" value="HTH-TYPE TRANSCRIPTIONAL REGULATOR EXSA"/>
    <property type="match status" value="1"/>
</dbReference>
<reference evidence="3 4" key="2">
    <citation type="submission" date="2020-08" db="EMBL/GenBank/DDBJ databases">
        <authorList>
            <person name="Ueki A."/>
            <person name="Tonouchi A."/>
        </authorList>
    </citation>
    <scope>NUCLEOTIDE SEQUENCE [LARGE SCALE GENOMIC DNA]</scope>
    <source>
        <strain evidence="3 4">CTTW</strain>
    </source>
</reference>
<dbReference type="GO" id="GO:0003700">
    <property type="term" value="F:DNA-binding transcription factor activity"/>
    <property type="evidence" value="ECO:0007669"/>
    <property type="project" value="InterPro"/>
</dbReference>
<keyword evidence="1" id="KW-0238">DNA-binding</keyword>
<dbReference type="RefSeq" id="WP_225903652.1">
    <property type="nucleotide sequence ID" value="NZ_AP023368.1"/>
</dbReference>
<feature type="domain" description="HTH araC/xylS-type" evidence="2">
    <location>
        <begin position="154"/>
        <end position="253"/>
    </location>
</feature>
<dbReference type="GO" id="GO:0043565">
    <property type="term" value="F:sequence-specific DNA binding"/>
    <property type="evidence" value="ECO:0007669"/>
    <property type="project" value="InterPro"/>
</dbReference>
<dbReference type="EMBL" id="AP023368">
    <property type="protein sequence ID" value="BCJ99642.1"/>
    <property type="molecule type" value="Genomic_DNA"/>
</dbReference>
<dbReference type="Proteomes" id="UP000515703">
    <property type="component" value="Chromosome"/>
</dbReference>
<dbReference type="Gene3D" id="1.10.10.60">
    <property type="entry name" value="Homeodomain-like"/>
    <property type="match status" value="1"/>
</dbReference>
<dbReference type="AlphaFoldDB" id="A0A7I8DMU7"/>
<dbReference type="SMART" id="SM00342">
    <property type="entry name" value="HTH_ARAC"/>
    <property type="match status" value="1"/>
</dbReference>
<evidence type="ECO:0000313" key="3">
    <source>
        <dbReference type="EMBL" id="BCJ99642.1"/>
    </source>
</evidence>
<dbReference type="Pfam" id="PF12833">
    <property type="entry name" value="HTH_18"/>
    <property type="match status" value="1"/>
</dbReference>
<dbReference type="KEGG" id="acht:bsdcttw_26830"/>
<sequence>MYHERIECKAMNSIIINEKNFMTVSDNIAADYHKHWLLQLFLTGQKDFSIDVNRQHIICRSILVNLDTPHTFNNAGDTCFTMLIDPTTELGRRMMGVLMNQPYYLFSPDETKAMQSNLQNILIQKSKDAYLTFVQSLLVQFSNCYIEKMDERVVKVLDLLDECVHEDENHQLKYFAEKLNLSESRLAHLFKEETGIPLKSYIVLHKLQKAYELIGNGESITTAALNAGFNSPSHLAYTNKMVTGMSATNILKDSEFLKAF</sequence>
<gene>
    <name evidence="3" type="ORF">bsdcttw_26830</name>
</gene>
<dbReference type="PROSITE" id="PS01124">
    <property type="entry name" value="HTH_ARAC_FAMILY_2"/>
    <property type="match status" value="1"/>
</dbReference>